<name>A0A914P0T8_9BILA</name>
<accession>A0A914P0T8</accession>
<dbReference type="WBParaSite" id="PDA_v2.g11382.t1">
    <property type="protein sequence ID" value="PDA_v2.g11382.t1"/>
    <property type="gene ID" value="PDA_v2.g11382"/>
</dbReference>
<dbReference type="Proteomes" id="UP000887578">
    <property type="component" value="Unplaced"/>
</dbReference>
<protein>
    <submittedName>
        <fullName evidence="2">Uncharacterized protein</fullName>
    </submittedName>
</protein>
<organism evidence="1 2">
    <name type="scientific">Panagrolaimus davidi</name>
    <dbReference type="NCBI Taxonomy" id="227884"/>
    <lineage>
        <taxon>Eukaryota</taxon>
        <taxon>Metazoa</taxon>
        <taxon>Ecdysozoa</taxon>
        <taxon>Nematoda</taxon>
        <taxon>Chromadorea</taxon>
        <taxon>Rhabditida</taxon>
        <taxon>Tylenchina</taxon>
        <taxon>Panagrolaimomorpha</taxon>
        <taxon>Panagrolaimoidea</taxon>
        <taxon>Panagrolaimidae</taxon>
        <taxon>Panagrolaimus</taxon>
    </lineage>
</organism>
<proteinExistence type="predicted"/>
<sequence>MANPNSHKWERYTLIGQDELMEPSKNMQLYSLNHCTSIQHPADGGIKALPVNNNGEPLIQNLSSSYNEANILEVVPSQNSSQYQNYLFSANAVNTQSSTTALPPIDSFNLNKNISRNLEYI</sequence>
<keyword evidence="1" id="KW-1185">Reference proteome</keyword>
<reference evidence="2" key="1">
    <citation type="submission" date="2022-11" db="UniProtKB">
        <authorList>
            <consortium name="WormBaseParasite"/>
        </authorList>
    </citation>
    <scope>IDENTIFICATION</scope>
</reference>
<dbReference type="AlphaFoldDB" id="A0A914P0T8"/>
<evidence type="ECO:0000313" key="2">
    <source>
        <dbReference type="WBParaSite" id="PDA_v2.g11382.t1"/>
    </source>
</evidence>
<evidence type="ECO:0000313" key="1">
    <source>
        <dbReference type="Proteomes" id="UP000887578"/>
    </source>
</evidence>